<evidence type="ECO:0000259" key="1">
    <source>
        <dbReference type="Pfam" id="PF01863"/>
    </source>
</evidence>
<evidence type="ECO:0000313" key="2">
    <source>
        <dbReference type="EMBL" id="MFD2531965.1"/>
    </source>
</evidence>
<dbReference type="PANTHER" id="PTHR30399">
    <property type="entry name" value="UNCHARACTERIZED PROTEIN YGJP"/>
    <property type="match status" value="1"/>
</dbReference>
<feature type="domain" description="YgjP-like metallopeptidase" evidence="1">
    <location>
        <begin position="29"/>
        <end position="235"/>
    </location>
</feature>
<proteinExistence type="predicted"/>
<dbReference type="Pfam" id="PF01863">
    <property type="entry name" value="YgjP-like"/>
    <property type="match status" value="1"/>
</dbReference>
<evidence type="ECO:0000313" key="3">
    <source>
        <dbReference type="Proteomes" id="UP001597460"/>
    </source>
</evidence>
<dbReference type="PANTHER" id="PTHR30399:SF1">
    <property type="entry name" value="UTP PYROPHOSPHATASE"/>
    <property type="match status" value="1"/>
</dbReference>
<gene>
    <name evidence="2" type="ORF">ACFSVN_05870</name>
</gene>
<name>A0ABW5JHY1_9BACT</name>
<dbReference type="InterPro" id="IPR053136">
    <property type="entry name" value="UTP_pyrophosphatase-like"/>
</dbReference>
<dbReference type="RefSeq" id="WP_390299960.1">
    <property type="nucleotide sequence ID" value="NZ_JBHULI010000022.1"/>
</dbReference>
<dbReference type="Proteomes" id="UP001597460">
    <property type="component" value="Unassembled WGS sequence"/>
</dbReference>
<dbReference type="EMBL" id="JBHULI010000022">
    <property type="protein sequence ID" value="MFD2531965.1"/>
    <property type="molecule type" value="Genomic_DNA"/>
</dbReference>
<protein>
    <submittedName>
        <fullName evidence="2">M48 family metallopeptidase</fullName>
    </submittedName>
</protein>
<dbReference type="InterPro" id="IPR002725">
    <property type="entry name" value="YgjP-like_metallopeptidase"/>
</dbReference>
<dbReference type="CDD" id="cd07344">
    <property type="entry name" value="M48_yhfN_like"/>
    <property type="match status" value="1"/>
</dbReference>
<sequence length="243" mass="28984">MGKRKVFSKQHLHVSGLEILVIRKNVKNLNLRVYPREQQIRVSVPRRIPESSVIKFIQSKLSWIRNHLSNYREVPKRVPLQFVSGEKHLFQGKEYKLLVIEKNEAPRVFVSDENILCLQVRPESSQEKRSSVLKEWYRAGLKEEIPLLIEKWEKPMGVLVNEFGVKLMKTRWGTCNIRDRRIWLNLELAKKRPELLEYVVVHEMVHLLERLHNKRFYTFMSTFLPEWKNLKDELNGRSTISDC</sequence>
<dbReference type="Gene3D" id="3.30.2010.10">
    <property type="entry name" value="Metalloproteases ('zincins'), catalytic domain"/>
    <property type="match status" value="1"/>
</dbReference>
<reference evidence="3" key="1">
    <citation type="journal article" date="2019" name="Int. J. Syst. Evol. Microbiol.">
        <title>The Global Catalogue of Microorganisms (GCM) 10K type strain sequencing project: providing services to taxonomists for standard genome sequencing and annotation.</title>
        <authorList>
            <consortium name="The Broad Institute Genomics Platform"/>
            <consortium name="The Broad Institute Genome Sequencing Center for Infectious Disease"/>
            <person name="Wu L."/>
            <person name="Ma J."/>
        </authorList>
    </citation>
    <scope>NUCLEOTIDE SEQUENCE [LARGE SCALE GENOMIC DNA]</scope>
    <source>
        <strain evidence="3">KCTC 52042</strain>
    </source>
</reference>
<accession>A0ABW5JHY1</accession>
<comment type="caution">
    <text evidence="2">The sequence shown here is derived from an EMBL/GenBank/DDBJ whole genome shotgun (WGS) entry which is preliminary data.</text>
</comment>
<keyword evidence="3" id="KW-1185">Reference proteome</keyword>
<organism evidence="2 3">
    <name type="scientific">Gracilimonas halophila</name>
    <dbReference type="NCBI Taxonomy" id="1834464"/>
    <lineage>
        <taxon>Bacteria</taxon>
        <taxon>Pseudomonadati</taxon>
        <taxon>Balneolota</taxon>
        <taxon>Balneolia</taxon>
        <taxon>Balneolales</taxon>
        <taxon>Balneolaceae</taxon>
        <taxon>Gracilimonas</taxon>
    </lineage>
</organism>